<dbReference type="Gene3D" id="2.30.29.30">
    <property type="entry name" value="Pleckstrin-homology domain (PH domain)/Phosphotyrosine-binding domain (PTB)"/>
    <property type="match status" value="1"/>
</dbReference>
<dbReference type="AlphaFoldDB" id="A0A9P6YAM9"/>
<dbReference type="CDD" id="cd00821">
    <property type="entry name" value="PH"/>
    <property type="match status" value="1"/>
</dbReference>
<feature type="region of interest" description="Disordered" evidence="1">
    <location>
        <begin position="1"/>
        <end position="22"/>
    </location>
</feature>
<feature type="domain" description="PH" evidence="2">
    <location>
        <begin position="281"/>
        <end position="398"/>
    </location>
</feature>
<organism evidence="3 4">
    <name type="scientific">Rhizopus oryzae</name>
    <name type="common">Mucormycosis agent</name>
    <name type="synonym">Rhizopus arrhizus var. delemar</name>
    <dbReference type="NCBI Taxonomy" id="64495"/>
    <lineage>
        <taxon>Eukaryota</taxon>
        <taxon>Fungi</taxon>
        <taxon>Fungi incertae sedis</taxon>
        <taxon>Mucoromycota</taxon>
        <taxon>Mucoromycotina</taxon>
        <taxon>Mucoromycetes</taxon>
        <taxon>Mucorales</taxon>
        <taxon>Mucorineae</taxon>
        <taxon>Rhizopodaceae</taxon>
        <taxon>Rhizopus</taxon>
    </lineage>
</organism>
<dbReference type="OrthoDB" id="2261218at2759"/>
<sequence length="438" mass="49815">MSFPIIRNPLLPSPPSSKKKSSKLRRTEFFSSLQISAAASLKPSISTDSFRNFVTQTIHHISGANTRMNKRIMPSGMPKSATMGVNCYNRYPIIQEPLVHYNGSKHTLEELPVEKLTWIKEDQLNDGIRNPLSHYHHSIVLRKPLKRILQVIATDSSKVRSFRCTVQVSDETCAGSFVTSEKSGKNGSIVQFDETFLFDIEEPTTATISVFAKHKSLFGAKQQEVCLGRETIEIGLNLKQKTAERFVLNDNPNSGQSNDYQLLVVHGTYVSRRSQILLNNTVLFEDYITAHTHNGQFQRWERFWGVLHATQFELYDFEYKNSRSPLYVIPLDQFVSVSSIEEDEEDHWADIGSRGLVLEFTSRALERDQKVSGCRMYLLPESTASAREWKDKLNYAASIFDELSGELDYDDCGSSLYSFDDQHSSSSSRLTVPSKLLW</sequence>
<name>A0A9P6YAM9_RHIOR</name>
<accession>A0A9P6YAM9</accession>
<proteinExistence type="predicted"/>
<comment type="caution">
    <text evidence="3">The sequence shown here is derived from an EMBL/GenBank/DDBJ whole genome shotgun (WGS) entry which is preliminary data.</text>
</comment>
<dbReference type="Proteomes" id="UP000717996">
    <property type="component" value="Unassembled WGS sequence"/>
</dbReference>
<evidence type="ECO:0000313" key="4">
    <source>
        <dbReference type="Proteomes" id="UP000717996"/>
    </source>
</evidence>
<evidence type="ECO:0000259" key="2">
    <source>
        <dbReference type="PROSITE" id="PS50003"/>
    </source>
</evidence>
<dbReference type="EMBL" id="JAANIT010000917">
    <property type="protein sequence ID" value="KAG1543509.1"/>
    <property type="molecule type" value="Genomic_DNA"/>
</dbReference>
<evidence type="ECO:0000256" key="1">
    <source>
        <dbReference type="SAM" id="MobiDB-lite"/>
    </source>
</evidence>
<dbReference type="SUPFAM" id="SSF50729">
    <property type="entry name" value="PH domain-like"/>
    <property type="match status" value="1"/>
</dbReference>
<reference evidence="3" key="1">
    <citation type="journal article" date="2020" name="Microb. Genom.">
        <title>Genetic diversity of clinical and environmental Mucorales isolates obtained from an investigation of mucormycosis cases among solid organ transplant recipients.</title>
        <authorList>
            <person name="Nguyen M.H."/>
            <person name="Kaul D."/>
            <person name="Muto C."/>
            <person name="Cheng S.J."/>
            <person name="Richter R.A."/>
            <person name="Bruno V.M."/>
            <person name="Liu G."/>
            <person name="Beyhan S."/>
            <person name="Sundermann A.J."/>
            <person name="Mounaud S."/>
            <person name="Pasculle A.W."/>
            <person name="Nierman W.C."/>
            <person name="Driscoll E."/>
            <person name="Cumbie R."/>
            <person name="Clancy C.J."/>
            <person name="Dupont C.L."/>
        </authorList>
    </citation>
    <scope>NUCLEOTIDE SEQUENCE</scope>
    <source>
        <strain evidence="3">GL16</strain>
    </source>
</reference>
<dbReference type="InterPro" id="IPR001849">
    <property type="entry name" value="PH_domain"/>
</dbReference>
<dbReference type="InterPro" id="IPR011993">
    <property type="entry name" value="PH-like_dom_sf"/>
</dbReference>
<dbReference type="PROSITE" id="PS50003">
    <property type="entry name" value="PH_DOMAIN"/>
    <property type="match status" value="1"/>
</dbReference>
<dbReference type="SMART" id="SM00233">
    <property type="entry name" value="PH"/>
    <property type="match status" value="1"/>
</dbReference>
<evidence type="ECO:0000313" key="3">
    <source>
        <dbReference type="EMBL" id="KAG1543509.1"/>
    </source>
</evidence>
<gene>
    <name evidence="3" type="ORF">G6F51_006629</name>
</gene>
<protein>
    <recommendedName>
        <fullName evidence="2">PH domain-containing protein</fullName>
    </recommendedName>
</protein>